<protein>
    <recommendedName>
        <fullName evidence="5">Ig-like domain-containing protein</fullName>
    </recommendedName>
</protein>
<dbReference type="InterPro" id="IPR007110">
    <property type="entry name" value="Ig-like_dom"/>
</dbReference>
<reference evidence="6 7" key="1">
    <citation type="journal article" date="2019" name="Sci. Rep.">
        <title>Orb-weaving spider Araneus ventricosus genome elucidates the spidroin gene catalogue.</title>
        <authorList>
            <person name="Kono N."/>
            <person name="Nakamura H."/>
            <person name="Ohtoshi R."/>
            <person name="Moran D.A.P."/>
            <person name="Shinohara A."/>
            <person name="Yoshida Y."/>
            <person name="Fujiwara M."/>
            <person name="Mori M."/>
            <person name="Tomita M."/>
            <person name="Arakawa K."/>
        </authorList>
    </citation>
    <scope>NUCLEOTIDE SEQUENCE [LARGE SCALE GENOMIC DNA]</scope>
</reference>
<evidence type="ECO:0000256" key="1">
    <source>
        <dbReference type="ARBA" id="ARBA00022729"/>
    </source>
</evidence>
<dbReference type="InterPro" id="IPR051170">
    <property type="entry name" value="Neural/epithelial_adhesion"/>
</dbReference>
<proteinExistence type="predicted"/>
<dbReference type="PANTHER" id="PTHR12231">
    <property type="entry name" value="CTX-RELATED TYPE I TRANSMEMBRANE PROTEIN"/>
    <property type="match status" value="1"/>
</dbReference>
<feature type="domain" description="Ig-like" evidence="5">
    <location>
        <begin position="56"/>
        <end position="165"/>
    </location>
</feature>
<dbReference type="FunFam" id="2.60.40.10:FF:001049">
    <property type="entry name" value="Down syndrome cell adhesion molecule-like protein Dscam2"/>
    <property type="match status" value="1"/>
</dbReference>
<gene>
    <name evidence="6" type="ORF">AVEN_75057_1</name>
</gene>
<keyword evidence="3" id="KW-1015">Disulfide bond</keyword>
<dbReference type="CDD" id="cd20957">
    <property type="entry name" value="IgC2_3_Dscam"/>
    <property type="match status" value="1"/>
</dbReference>
<dbReference type="Pfam" id="PF07679">
    <property type="entry name" value="I-set"/>
    <property type="match status" value="2"/>
</dbReference>
<dbReference type="PANTHER" id="PTHR12231:SF253">
    <property type="entry name" value="DPR-INTERACTING PROTEIN ETA, ISOFORM B-RELATED"/>
    <property type="match status" value="1"/>
</dbReference>
<keyword evidence="4" id="KW-0393">Immunoglobulin domain</keyword>
<keyword evidence="2" id="KW-0677">Repeat</keyword>
<keyword evidence="1" id="KW-0732">Signal</keyword>
<dbReference type="Gene3D" id="2.60.40.10">
    <property type="entry name" value="Immunoglobulins"/>
    <property type="match status" value="2"/>
</dbReference>
<evidence type="ECO:0000313" key="7">
    <source>
        <dbReference type="Proteomes" id="UP000499080"/>
    </source>
</evidence>
<dbReference type="InterPro" id="IPR003598">
    <property type="entry name" value="Ig_sub2"/>
</dbReference>
<dbReference type="Proteomes" id="UP000499080">
    <property type="component" value="Unassembled WGS sequence"/>
</dbReference>
<accession>A0A4Y2NZK7</accession>
<dbReference type="OrthoDB" id="428111at2759"/>
<name>A0A4Y2NZK7_ARAVE</name>
<dbReference type="EMBL" id="BGPR01009973">
    <property type="protein sequence ID" value="GBN43467.1"/>
    <property type="molecule type" value="Genomic_DNA"/>
</dbReference>
<evidence type="ECO:0000256" key="4">
    <source>
        <dbReference type="ARBA" id="ARBA00023319"/>
    </source>
</evidence>
<dbReference type="InterPro" id="IPR036179">
    <property type="entry name" value="Ig-like_dom_sf"/>
</dbReference>
<comment type="caution">
    <text evidence="6">The sequence shown here is derived from an EMBL/GenBank/DDBJ whole genome shotgun (WGS) entry which is preliminary data.</text>
</comment>
<dbReference type="SUPFAM" id="SSF48726">
    <property type="entry name" value="Immunoglobulin"/>
    <property type="match status" value="2"/>
</dbReference>
<organism evidence="6 7">
    <name type="scientific">Araneus ventricosus</name>
    <name type="common">Orbweaver spider</name>
    <name type="synonym">Epeira ventricosa</name>
    <dbReference type="NCBI Taxonomy" id="182803"/>
    <lineage>
        <taxon>Eukaryota</taxon>
        <taxon>Metazoa</taxon>
        <taxon>Ecdysozoa</taxon>
        <taxon>Arthropoda</taxon>
        <taxon>Chelicerata</taxon>
        <taxon>Arachnida</taxon>
        <taxon>Araneae</taxon>
        <taxon>Araneomorphae</taxon>
        <taxon>Entelegynae</taxon>
        <taxon>Araneoidea</taxon>
        <taxon>Araneidae</taxon>
        <taxon>Araneus</taxon>
    </lineage>
</organism>
<dbReference type="PROSITE" id="PS50835">
    <property type="entry name" value="IG_LIKE"/>
    <property type="match status" value="2"/>
</dbReference>
<dbReference type="InterPro" id="IPR003599">
    <property type="entry name" value="Ig_sub"/>
</dbReference>
<dbReference type="InterPro" id="IPR013783">
    <property type="entry name" value="Ig-like_fold"/>
</dbReference>
<keyword evidence="7" id="KW-1185">Reference proteome</keyword>
<evidence type="ECO:0000313" key="6">
    <source>
        <dbReference type="EMBL" id="GBN43467.1"/>
    </source>
</evidence>
<dbReference type="AlphaFoldDB" id="A0A4Y2NZK7"/>
<dbReference type="SMART" id="SM00408">
    <property type="entry name" value="IGc2"/>
    <property type="match status" value="2"/>
</dbReference>
<feature type="domain" description="Ig-like" evidence="5">
    <location>
        <begin position="167"/>
        <end position="255"/>
    </location>
</feature>
<sequence>MNSFQKRPLDDCGNAFRTADDEDDTGEGIFPSPNSCHTKWMADDEDNTRAGFVPSPNLCHTKGRTFKLRGQTRCAPCSYTYQIFGGIEFSRKTLRYRSRDLTTRPPRWMKDENGGLSSVKEDGRVWMVQGTLNIRKVVQKDAGKYQCIVRNSIGERRIESALIVTAPLQVTMLPPHQVLNTGQEATFTCNVTGYPVHTISWKKDQRTIVASNRIQLLSRDVLHIVSLRREDRGMYQCFVYNDNDGAQGTAELKISGMELKFTSSQSDKIA</sequence>
<evidence type="ECO:0000259" key="5">
    <source>
        <dbReference type="PROSITE" id="PS50835"/>
    </source>
</evidence>
<evidence type="ECO:0000256" key="3">
    <source>
        <dbReference type="ARBA" id="ARBA00023157"/>
    </source>
</evidence>
<dbReference type="SMART" id="SM00409">
    <property type="entry name" value="IG"/>
    <property type="match status" value="2"/>
</dbReference>
<dbReference type="InterPro" id="IPR013098">
    <property type="entry name" value="Ig_I-set"/>
</dbReference>
<evidence type="ECO:0000256" key="2">
    <source>
        <dbReference type="ARBA" id="ARBA00022737"/>
    </source>
</evidence>